<name>A0ACA9MCV0_9GLOM</name>
<dbReference type="Proteomes" id="UP000789525">
    <property type="component" value="Unassembled WGS sequence"/>
</dbReference>
<reference evidence="1" key="1">
    <citation type="submission" date="2021-06" db="EMBL/GenBank/DDBJ databases">
        <authorList>
            <person name="Kallberg Y."/>
            <person name="Tangrot J."/>
            <person name="Rosling A."/>
        </authorList>
    </citation>
    <scope>NUCLEOTIDE SEQUENCE</scope>
    <source>
        <strain evidence="1">CL356</strain>
    </source>
</reference>
<dbReference type="EMBL" id="CAJVPT010011626">
    <property type="protein sequence ID" value="CAG8580583.1"/>
    <property type="molecule type" value="Genomic_DNA"/>
</dbReference>
<evidence type="ECO:0000313" key="2">
    <source>
        <dbReference type="Proteomes" id="UP000789525"/>
    </source>
</evidence>
<organism evidence="1 2">
    <name type="scientific">Acaulospora colombiana</name>
    <dbReference type="NCBI Taxonomy" id="27376"/>
    <lineage>
        <taxon>Eukaryota</taxon>
        <taxon>Fungi</taxon>
        <taxon>Fungi incertae sedis</taxon>
        <taxon>Mucoromycota</taxon>
        <taxon>Glomeromycotina</taxon>
        <taxon>Glomeromycetes</taxon>
        <taxon>Diversisporales</taxon>
        <taxon>Acaulosporaceae</taxon>
        <taxon>Acaulospora</taxon>
    </lineage>
</organism>
<protein>
    <submittedName>
        <fullName evidence="1">5567_t:CDS:1</fullName>
    </submittedName>
</protein>
<comment type="caution">
    <text evidence="1">The sequence shown here is derived from an EMBL/GenBank/DDBJ whole genome shotgun (WGS) entry which is preliminary data.</text>
</comment>
<evidence type="ECO:0000313" key="1">
    <source>
        <dbReference type="EMBL" id="CAG8580583.1"/>
    </source>
</evidence>
<gene>
    <name evidence="1" type="ORF">ACOLOM_LOCUS5954</name>
</gene>
<sequence>MNISGGGSSPTNSHFQILVTYLLLKSSFTTQPFTWREFLEARNSGCLSAGFTLLASTVATYFNVTTAFSGPVSVMFCILYSYSRVIPSAYRYRVFGLSFTDKSPVYGVALLVTIIGILSGAACRSDLFPFKAYRLPNWIIKIASAFRPLIGATEPGFRSISALPERGVNSTDLQGSTDEPLTTNVRMEDTGGVNTENNAAPNRSPTQEEISQLTAMFPNATRVQILNALTSTYVYRLPDLDPLRPLTWVI</sequence>
<keyword evidence="2" id="KW-1185">Reference proteome</keyword>
<proteinExistence type="predicted"/>
<accession>A0ACA9MCV0</accession>